<dbReference type="PROSITE" id="PS50262">
    <property type="entry name" value="G_PROTEIN_RECEP_F1_2"/>
    <property type="match status" value="1"/>
</dbReference>
<dbReference type="GO" id="GO:0016020">
    <property type="term" value="C:membrane"/>
    <property type="evidence" value="ECO:0007669"/>
    <property type="project" value="UniProtKB-SubCell"/>
</dbReference>
<feature type="transmembrane region" description="Helical" evidence="5">
    <location>
        <begin position="301"/>
        <end position="320"/>
    </location>
</feature>
<feature type="transmembrane region" description="Helical" evidence="5">
    <location>
        <begin position="262"/>
        <end position="281"/>
    </location>
</feature>
<keyword evidence="7" id="KW-1185">Reference proteome</keyword>
<dbReference type="PANTHER" id="PTHR46641:SF1">
    <property type="entry name" value="G-PROTEIN COUPLED RECEPTORS FAMILY 1 PROFILE DOMAIN-CONTAINING PROTEIN"/>
    <property type="match status" value="1"/>
</dbReference>
<feature type="transmembrane region" description="Helical" evidence="5">
    <location>
        <begin position="29"/>
        <end position="53"/>
    </location>
</feature>
<evidence type="ECO:0000256" key="5">
    <source>
        <dbReference type="SAM" id="Phobius"/>
    </source>
</evidence>
<organism evidence="7 8">
    <name type="scientific">Mesorhabditis belari</name>
    <dbReference type="NCBI Taxonomy" id="2138241"/>
    <lineage>
        <taxon>Eukaryota</taxon>
        <taxon>Metazoa</taxon>
        <taxon>Ecdysozoa</taxon>
        <taxon>Nematoda</taxon>
        <taxon>Chromadorea</taxon>
        <taxon>Rhabditida</taxon>
        <taxon>Rhabditina</taxon>
        <taxon>Rhabditomorpha</taxon>
        <taxon>Rhabditoidea</taxon>
        <taxon>Rhabditidae</taxon>
        <taxon>Mesorhabditinae</taxon>
        <taxon>Mesorhabditis</taxon>
    </lineage>
</organism>
<feature type="transmembrane region" description="Helical" evidence="5">
    <location>
        <begin position="151"/>
        <end position="171"/>
    </location>
</feature>
<evidence type="ECO:0000256" key="1">
    <source>
        <dbReference type="ARBA" id="ARBA00004370"/>
    </source>
</evidence>
<accession>A0AAF3JBE8</accession>
<dbReference type="InterPro" id="IPR017452">
    <property type="entry name" value="GPCR_Rhodpsn_7TM"/>
</dbReference>
<evidence type="ECO:0000256" key="2">
    <source>
        <dbReference type="ARBA" id="ARBA00022692"/>
    </source>
</evidence>
<evidence type="ECO:0000313" key="8">
    <source>
        <dbReference type="WBParaSite" id="MBELARI_LOCUS8196"/>
    </source>
</evidence>
<dbReference type="Pfam" id="PF00001">
    <property type="entry name" value="7tm_1"/>
    <property type="match status" value="1"/>
</dbReference>
<dbReference type="GO" id="GO:0004930">
    <property type="term" value="F:G protein-coupled receptor activity"/>
    <property type="evidence" value="ECO:0007669"/>
    <property type="project" value="InterPro"/>
</dbReference>
<dbReference type="CDD" id="cd14978">
    <property type="entry name" value="7tmA_FMRFamide_R-like"/>
    <property type="match status" value="1"/>
</dbReference>
<evidence type="ECO:0000259" key="6">
    <source>
        <dbReference type="PROSITE" id="PS50262"/>
    </source>
</evidence>
<feature type="transmembrane region" description="Helical" evidence="5">
    <location>
        <begin position="65"/>
        <end position="88"/>
    </location>
</feature>
<keyword evidence="2 5" id="KW-0812">Transmembrane</keyword>
<dbReference type="InterPro" id="IPR000276">
    <property type="entry name" value="GPCR_Rhodpsn"/>
</dbReference>
<dbReference type="PRINTS" id="PR00237">
    <property type="entry name" value="GPCRRHODOPSN"/>
</dbReference>
<keyword evidence="4 5" id="KW-0472">Membrane</keyword>
<evidence type="ECO:0000256" key="4">
    <source>
        <dbReference type="ARBA" id="ARBA00023136"/>
    </source>
</evidence>
<dbReference type="SUPFAM" id="SSF81321">
    <property type="entry name" value="Family A G protein-coupled receptor-like"/>
    <property type="match status" value="1"/>
</dbReference>
<proteinExistence type="predicted"/>
<keyword evidence="3 5" id="KW-1133">Transmembrane helix</keyword>
<protein>
    <recommendedName>
        <fullName evidence="6">G-protein coupled receptors family 1 profile domain-containing protein</fullName>
    </recommendedName>
</protein>
<dbReference type="Proteomes" id="UP000887575">
    <property type="component" value="Unassembled WGS sequence"/>
</dbReference>
<evidence type="ECO:0000256" key="3">
    <source>
        <dbReference type="ARBA" id="ARBA00022989"/>
    </source>
</evidence>
<name>A0AAF3JBE8_9BILA</name>
<dbReference type="Gene3D" id="1.20.1070.10">
    <property type="entry name" value="Rhodopsin 7-helix transmembrane proteins"/>
    <property type="match status" value="1"/>
</dbReference>
<dbReference type="PANTHER" id="PTHR46641">
    <property type="entry name" value="FMRFAMIDE RECEPTOR-RELATED"/>
    <property type="match status" value="1"/>
</dbReference>
<feature type="transmembrane region" description="Helical" evidence="5">
    <location>
        <begin position="108"/>
        <end position="130"/>
    </location>
</feature>
<sequence>MEERSACHPSNSSCDCNFLYGYYDVGDRVVLGLIALPIITFGICANLMSIRIFTNRIMLSSTINWFLAAISISDTIILCSAFCVWTLPRLGEYLMFWRAAYWSYMMDPMMLGLMTTGKTLSVYLMLGASVHRYIGVCHPYIASQLLPAERIIKLIVSIAIFSVLFNITRFLEVEVANVCYQINIDYKLPQLWPTKLRENPTYILIFHGWTLTLIMFIIPFTLLIGFNCKVLHAVRKSRKAHMHGDENDDLYRREKRKERKTSIMLVAVVMQFLTCHSLSFVCDILENLGVDKSSWGSLVTANNFAVLVNSSLDIFIYILFSEKEKTSTFKALLFLRVYSLYVLIKH</sequence>
<dbReference type="WBParaSite" id="MBELARI_LOCUS8196">
    <property type="protein sequence ID" value="MBELARI_LOCUS8196"/>
    <property type="gene ID" value="MBELARI_LOCUS8196"/>
</dbReference>
<reference evidence="8" key="1">
    <citation type="submission" date="2024-02" db="UniProtKB">
        <authorList>
            <consortium name="WormBaseParasite"/>
        </authorList>
    </citation>
    <scope>IDENTIFICATION</scope>
</reference>
<comment type="subcellular location">
    <subcellularLocation>
        <location evidence="1">Membrane</location>
    </subcellularLocation>
</comment>
<feature type="domain" description="G-protein coupled receptors family 1 profile" evidence="6">
    <location>
        <begin position="45"/>
        <end position="317"/>
    </location>
</feature>
<feature type="transmembrane region" description="Helical" evidence="5">
    <location>
        <begin position="202"/>
        <end position="226"/>
    </location>
</feature>
<evidence type="ECO:0000313" key="7">
    <source>
        <dbReference type="Proteomes" id="UP000887575"/>
    </source>
</evidence>
<dbReference type="InterPro" id="IPR052954">
    <property type="entry name" value="GPCR-Ligand_Int"/>
</dbReference>
<dbReference type="AlphaFoldDB" id="A0AAF3JBE8"/>